<protein>
    <recommendedName>
        <fullName evidence="2">Macroglobulin domain-containing protein</fullName>
    </recommendedName>
</protein>
<organism evidence="1">
    <name type="scientific">marine metagenome</name>
    <dbReference type="NCBI Taxonomy" id="408172"/>
    <lineage>
        <taxon>unclassified sequences</taxon>
        <taxon>metagenomes</taxon>
        <taxon>ecological metagenomes</taxon>
    </lineage>
</organism>
<evidence type="ECO:0008006" key="2">
    <source>
        <dbReference type="Google" id="ProtNLM"/>
    </source>
</evidence>
<proteinExistence type="predicted"/>
<sequence>APINLKPVKATTVKAGEKVEVTVDVARKYEFKDEITISSKTANGISVANGKIAKDQASGKLTFTAGKNVKPGDYNFEISAKMTLNKQSITVKQSVAIKVTAAQ</sequence>
<evidence type="ECO:0000313" key="1">
    <source>
        <dbReference type="EMBL" id="SVC04790.1"/>
    </source>
</evidence>
<dbReference type="AlphaFoldDB" id="A0A382IYF5"/>
<reference evidence="1" key="1">
    <citation type="submission" date="2018-05" db="EMBL/GenBank/DDBJ databases">
        <authorList>
            <person name="Lanie J.A."/>
            <person name="Ng W.-L."/>
            <person name="Kazmierczak K.M."/>
            <person name="Andrzejewski T.M."/>
            <person name="Davidsen T.M."/>
            <person name="Wayne K.J."/>
            <person name="Tettelin H."/>
            <person name="Glass J.I."/>
            <person name="Rusch D."/>
            <person name="Podicherti R."/>
            <person name="Tsui H.-C.T."/>
            <person name="Winkler M.E."/>
        </authorList>
    </citation>
    <scope>NUCLEOTIDE SEQUENCE</scope>
</reference>
<gene>
    <name evidence="1" type="ORF">METZ01_LOCUS257644</name>
</gene>
<feature type="non-terminal residue" evidence="1">
    <location>
        <position position="1"/>
    </location>
</feature>
<dbReference type="EMBL" id="UINC01070551">
    <property type="protein sequence ID" value="SVC04790.1"/>
    <property type="molecule type" value="Genomic_DNA"/>
</dbReference>
<name>A0A382IYF5_9ZZZZ</name>
<accession>A0A382IYF5</accession>